<accession>A0A7C4BEH6</accession>
<sequence length="244" mass="27141">MNNVSVYIGSRQILNKVTLKIPYNTVFVIMGPSGSGKTTLLRVINRLIDLVEGARIEGSVKVLGFDALKSDPYELRKHIGMVFQVPNPFPHLTIYENVAIAAKINGIAKSGKELDDVVKWALEKAMLWDEVRGRLHDHPHQLSGGQRQRLCLARALAMKPRLLLLDEPTANIDPVNARKLEEAIVSLKDEITVVMVTHSPHQAARVADYVAVLYDGRVVEQGPAQQLFLRPSTEVAQKLLRGEM</sequence>
<dbReference type="PROSITE" id="PS50893">
    <property type="entry name" value="ABC_TRANSPORTER_2"/>
    <property type="match status" value="1"/>
</dbReference>
<dbReference type="Pfam" id="PF00005">
    <property type="entry name" value="ABC_tran"/>
    <property type="match status" value="1"/>
</dbReference>
<evidence type="ECO:0000256" key="3">
    <source>
        <dbReference type="ARBA" id="ARBA00022840"/>
    </source>
</evidence>
<dbReference type="SMART" id="SM00382">
    <property type="entry name" value="AAA"/>
    <property type="match status" value="1"/>
</dbReference>
<dbReference type="InterPro" id="IPR003593">
    <property type="entry name" value="AAA+_ATPase"/>
</dbReference>
<dbReference type="PANTHER" id="PTHR43423">
    <property type="entry name" value="ABC TRANSPORTER I FAMILY MEMBER 17"/>
    <property type="match status" value="1"/>
</dbReference>
<dbReference type="InterPro" id="IPR027417">
    <property type="entry name" value="P-loop_NTPase"/>
</dbReference>
<dbReference type="EMBL" id="DTFF01000063">
    <property type="protein sequence ID" value="HGI88172.1"/>
    <property type="molecule type" value="Genomic_DNA"/>
</dbReference>
<organism evidence="5">
    <name type="scientific">Ignisphaera aggregans</name>
    <dbReference type="NCBI Taxonomy" id="334771"/>
    <lineage>
        <taxon>Archaea</taxon>
        <taxon>Thermoproteota</taxon>
        <taxon>Thermoprotei</taxon>
        <taxon>Desulfurococcales</taxon>
        <taxon>Desulfurococcaceae</taxon>
        <taxon>Ignisphaera</taxon>
    </lineage>
</organism>
<dbReference type="CDD" id="cd03260">
    <property type="entry name" value="ABC_PstB_phosphate_transporter"/>
    <property type="match status" value="1"/>
</dbReference>
<dbReference type="PANTHER" id="PTHR43423:SF1">
    <property type="entry name" value="ABC TRANSPORTER I FAMILY MEMBER 17"/>
    <property type="match status" value="1"/>
</dbReference>
<feature type="domain" description="ABC transporter" evidence="4">
    <location>
        <begin position="1"/>
        <end position="240"/>
    </location>
</feature>
<proteinExistence type="predicted"/>
<dbReference type="GO" id="GO:0005315">
    <property type="term" value="F:phosphate transmembrane transporter activity"/>
    <property type="evidence" value="ECO:0007669"/>
    <property type="project" value="InterPro"/>
</dbReference>
<evidence type="ECO:0000313" key="5">
    <source>
        <dbReference type="EMBL" id="HGI88172.1"/>
    </source>
</evidence>
<dbReference type="SUPFAM" id="SSF52540">
    <property type="entry name" value="P-loop containing nucleoside triphosphate hydrolases"/>
    <property type="match status" value="1"/>
</dbReference>
<evidence type="ECO:0000256" key="2">
    <source>
        <dbReference type="ARBA" id="ARBA00022741"/>
    </source>
</evidence>
<dbReference type="AlphaFoldDB" id="A0A7C4BEH6"/>
<evidence type="ECO:0000259" key="4">
    <source>
        <dbReference type="PROSITE" id="PS50893"/>
    </source>
</evidence>
<dbReference type="Gene3D" id="3.40.50.300">
    <property type="entry name" value="P-loop containing nucleotide triphosphate hydrolases"/>
    <property type="match status" value="1"/>
</dbReference>
<keyword evidence="3 5" id="KW-0067">ATP-binding</keyword>
<dbReference type="GO" id="GO:0005524">
    <property type="term" value="F:ATP binding"/>
    <property type="evidence" value="ECO:0007669"/>
    <property type="project" value="UniProtKB-KW"/>
</dbReference>
<gene>
    <name evidence="5" type="ORF">ENV14_07305</name>
</gene>
<keyword evidence="1" id="KW-0813">Transport</keyword>
<reference evidence="5" key="1">
    <citation type="journal article" date="2020" name="mSystems">
        <title>Genome- and Community-Level Interaction Insights into Carbon Utilization and Element Cycling Functions of Hydrothermarchaeota in Hydrothermal Sediment.</title>
        <authorList>
            <person name="Zhou Z."/>
            <person name="Liu Y."/>
            <person name="Xu W."/>
            <person name="Pan J."/>
            <person name="Luo Z.H."/>
            <person name="Li M."/>
        </authorList>
    </citation>
    <scope>NUCLEOTIDE SEQUENCE [LARGE SCALE GENOMIC DNA]</scope>
    <source>
        <strain evidence="5">SpSt-732</strain>
    </source>
</reference>
<dbReference type="GO" id="GO:0016020">
    <property type="term" value="C:membrane"/>
    <property type="evidence" value="ECO:0007669"/>
    <property type="project" value="InterPro"/>
</dbReference>
<dbReference type="InterPro" id="IPR017871">
    <property type="entry name" value="ABC_transporter-like_CS"/>
</dbReference>
<keyword evidence="2" id="KW-0547">Nucleotide-binding</keyword>
<comment type="caution">
    <text evidence="5">The sequence shown here is derived from an EMBL/GenBank/DDBJ whole genome shotgun (WGS) entry which is preliminary data.</text>
</comment>
<dbReference type="GO" id="GO:0035435">
    <property type="term" value="P:phosphate ion transmembrane transport"/>
    <property type="evidence" value="ECO:0007669"/>
    <property type="project" value="InterPro"/>
</dbReference>
<dbReference type="InterPro" id="IPR005670">
    <property type="entry name" value="PstB-like"/>
</dbReference>
<evidence type="ECO:0000256" key="1">
    <source>
        <dbReference type="ARBA" id="ARBA00022448"/>
    </source>
</evidence>
<protein>
    <submittedName>
        <fullName evidence="5">Phosphate ABC transporter ATP-binding protein</fullName>
    </submittedName>
</protein>
<dbReference type="PROSITE" id="PS00211">
    <property type="entry name" value="ABC_TRANSPORTER_1"/>
    <property type="match status" value="1"/>
</dbReference>
<name>A0A7C4BEH6_9CREN</name>
<dbReference type="InterPro" id="IPR003439">
    <property type="entry name" value="ABC_transporter-like_ATP-bd"/>
</dbReference>
<dbReference type="GO" id="GO:0016887">
    <property type="term" value="F:ATP hydrolysis activity"/>
    <property type="evidence" value="ECO:0007669"/>
    <property type="project" value="InterPro"/>
</dbReference>